<dbReference type="RefSeq" id="XP_060286222.1">
    <property type="nucleotide sequence ID" value="XM_060427182.1"/>
</dbReference>
<dbReference type="InterPro" id="IPR016158">
    <property type="entry name" value="Cullin_homology"/>
</dbReference>
<evidence type="ECO:0000256" key="3">
    <source>
        <dbReference type="ARBA" id="ARBA00022843"/>
    </source>
</evidence>
<dbReference type="Pfam" id="PF00888">
    <property type="entry name" value="Cullin"/>
    <property type="match status" value="1"/>
</dbReference>
<comment type="caution">
    <text evidence="8">The sequence shown here is derived from an EMBL/GenBank/DDBJ whole genome shotgun (WGS) entry which is preliminary data.</text>
</comment>
<dbReference type="FunFam" id="1.20.1310.10:FF:000036">
    <property type="entry name" value="SCF ubiquitin ligase subunit CulC, putative"/>
    <property type="match status" value="1"/>
</dbReference>
<reference evidence="8" key="1">
    <citation type="submission" date="2023-06" db="EMBL/GenBank/DDBJ databases">
        <title>Genome-scale phylogeny and comparative genomics of the fungal order Sordariales.</title>
        <authorList>
            <consortium name="Lawrence Berkeley National Laboratory"/>
            <person name="Hensen N."/>
            <person name="Bonometti L."/>
            <person name="Westerberg I."/>
            <person name="Brannstrom I.O."/>
            <person name="Guillou S."/>
            <person name="Cros-Aarteil S."/>
            <person name="Calhoun S."/>
            <person name="Haridas S."/>
            <person name="Kuo A."/>
            <person name="Mondo S."/>
            <person name="Pangilinan J."/>
            <person name="Riley R."/>
            <person name="Labutti K."/>
            <person name="Andreopoulos B."/>
            <person name="Lipzen A."/>
            <person name="Chen C."/>
            <person name="Yanf M."/>
            <person name="Daum C."/>
            <person name="Ng V."/>
            <person name="Clum A."/>
            <person name="Steindorff A."/>
            <person name="Ohm R."/>
            <person name="Martin F."/>
            <person name="Silar P."/>
            <person name="Natvig D."/>
            <person name="Lalanne C."/>
            <person name="Gautier V."/>
            <person name="Ament-Velasquez S.L."/>
            <person name="Kruys A."/>
            <person name="Hutchinson M.I."/>
            <person name="Powell A.J."/>
            <person name="Barry K."/>
            <person name="Miller A.N."/>
            <person name="Grigoriev I.V."/>
            <person name="Debuchy R."/>
            <person name="Gladieux P."/>
            <person name="Thoren M.H."/>
            <person name="Johannesson H."/>
        </authorList>
    </citation>
    <scope>NUCLEOTIDE SEQUENCE</scope>
    <source>
        <strain evidence="8">8032-3</strain>
    </source>
</reference>
<feature type="domain" description="Cullin family profile" evidence="7">
    <location>
        <begin position="453"/>
        <end position="709"/>
    </location>
</feature>
<dbReference type="InterPro" id="IPR016159">
    <property type="entry name" value="Cullin_repeat-like_dom_sf"/>
</dbReference>
<dbReference type="InterPro" id="IPR059120">
    <property type="entry name" value="Cullin-like_AB"/>
</dbReference>
<evidence type="ECO:0000259" key="7">
    <source>
        <dbReference type="PROSITE" id="PS50069"/>
    </source>
</evidence>
<dbReference type="Gene3D" id="3.30.230.130">
    <property type="entry name" value="Cullin, Chain C, Domain 2"/>
    <property type="match status" value="1"/>
</dbReference>
<dbReference type="InterPro" id="IPR001373">
    <property type="entry name" value="Cullin_N"/>
</dbReference>
<dbReference type="FunFam" id="1.20.1310.10:FF:000002">
    <property type="entry name" value="cullin-3 isoform X1"/>
    <property type="match status" value="1"/>
</dbReference>
<proteinExistence type="inferred from homology"/>
<evidence type="ECO:0000256" key="4">
    <source>
        <dbReference type="PROSITE-ProRule" id="PRU00330"/>
    </source>
</evidence>
<dbReference type="SMART" id="SM00884">
    <property type="entry name" value="Cullin_Nedd8"/>
    <property type="match status" value="1"/>
</dbReference>
<dbReference type="FunFam" id="1.20.1310.10:FF:000061">
    <property type="entry name" value="Related to cullulin 3"/>
    <property type="match status" value="1"/>
</dbReference>
<dbReference type="Pfam" id="PF26557">
    <property type="entry name" value="Cullin_AB"/>
    <property type="match status" value="1"/>
</dbReference>
<name>A0AAJ0FPE3_9PEZI</name>
<dbReference type="Proteomes" id="UP001244011">
    <property type="component" value="Unassembled WGS sequence"/>
</dbReference>
<evidence type="ECO:0000256" key="2">
    <source>
        <dbReference type="ARBA" id="ARBA00022499"/>
    </source>
</evidence>
<dbReference type="Gene3D" id="1.20.1310.10">
    <property type="entry name" value="Cullin Repeats"/>
    <property type="match status" value="4"/>
</dbReference>
<dbReference type="InterPro" id="IPR045093">
    <property type="entry name" value="Cullin"/>
</dbReference>
<dbReference type="AlphaFoldDB" id="A0AAJ0FPE3"/>
<gene>
    <name evidence="8" type="ORF">QBC33DRAFT_529885</name>
</gene>
<dbReference type="SUPFAM" id="SSF46785">
    <property type="entry name" value="Winged helix' DNA-binding domain"/>
    <property type="match status" value="1"/>
</dbReference>
<evidence type="ECO:0000256" key="1">
    <source>
        <dbReference type="ARBA" id="ARBA00006019"/>
    </source>
</evidence>
<accession>A0AAJ0FPE3</accession>
<sequence>MMGSRGGRIRPPRRPIIGRNDIGDTEACWNLLRDSLTDIHNRDASNLSFEQLYRAAYKIVLRKQGDLLYDRVKAFEEQWFADHVVPRIHGLLSKQLVSVSLLQPPTSSTNERRQMGEKFLRGVKDSWEDHNMSMNMIADIMMYLDRAYTQDSGLPSTWSATIGLFRDHVLRSGLGSLADDVDHECIIFDILNAVVLDLINMERDGDVIDRSFIRAIIHMLEVLYETDHEQDNQKLYLTVFEPAFLTASRAFYQNECQKLVREADASTWLRHTQRRLVEEQDRCNTTISPPTYEKVAKVIDEDLISAHMEEFLAMEGSGLKIMIDNDQIEDLSILYQLISRVDPNKTQLKNTLQVRVMDLGLDIEKALKNTDFSVPAPSGEGDEASKEVQEKAKAPQPLSATAQQTAAAIKWVDDVLTLKDKFDYLWVHCFNEDLILQSAVTKSFSDFINMFNRSSEYVSLFIDDTLKRGVKGKTEAEVDTLLDKAIVLLRYVTDRDMFERYYQKHLARRLLQGKSDSQDVEKEMISRMKQEVGNHFTTKFEGMFKDIELSRDMTENYREHIRSLGDVDVRQVDLSISVLTTNNWPPDVMGRTALQEGAPKAECNFPPEIKTLQSSFYKYYLKDRSGRVLTWVGTAGTADIKCLFPKVPGKETGPLSRERRYELNVSTYGMVVLLLFNDLPDGESLSFEEIQAKTNIPTLDLVRTLASVSVAQKARVLLKEPMTKMVKAGDRFSFNSGFLSKTIKIKAPTITNISKVEGEEERKETEKKNDQTRAHTVDAAIVRIMKQRRELSHANLVTEVIGQLASRFKPDVSMIKKRIEDLLAREYLDRGDEPGHYIYMA</sequence>
<dbReference type="Gene3D" id="1.10.10.10">
    <property type="entry name" value="Winged helix-like DNA-binding domain superfamily/Winged helix DNA-binding domain"/>
    <property type="match status" value="1"/>
</dbReference>
<dbReference type="InterPro" id="IPR036388">
    <property type="entry name" value="WH-like_DNA-bd_sf"/>
</dbReference>
<evidence type="ECO:0000313" key="8">
    <source>
        <dbReference type="EMBL" id="KAK1770009.1"/>
    </source>
</evidence>
<protein>
    <submittedName>
        <fullName evidence="8">Cullulin 3 protein</fullName>
    </submittedName>
</protein>
<comment type="similarity">
    <text evidence="1 4 5">Belongs to the cullin family.</text>
</comment>
<dbReference type="Pfam" id="PF10557">
    <property type="entry name" value="Cullin_Nedd8"/>
    <property type="match status" value="1"/>
</dbReference>
<dbReference type="SMART" id="SM00182">
    <property type="entry name" value="CULLIN"/>
    <property type="match status" value="1"/>
</dbReference>
<feature type="region of interest" description="Disordered" evidence="6">
    <location>
        <begin position="372"/>
        <end position="399"/>
    </location>
</feature>
<dbReference type="InterPro" id="IPR036390">
    <property type="entry name" value="WH_DNA-bd_sf"/>
</dbReference>
<keyword evidence="9" id="KW-1185">Reference proteome</keyword>
<dbReference type="GO" id="GO:0031625">
    <property type="term" value="F:ubiquitin protein ligase binding"/>
    <property type="evidence" value="ECO:0007669"/>
    <property type="project" value="InterPro"/>
</dbReference>
<dbReference type="InterPro" id="IPR019559">
    <property type="entry name" value="Cullin_neddylation_domain"/>
</dbReference>
<dbReference type="InterPro" id="IPR036317">
    <property type="entry name" value="Cullin_homology_sf"/>
</dbReference>
<evidence type="ECO:0000313" key="9">
    <source>
        <dbReference type="Proteomes" id="UP001244011"/>
    </source>
</evidence>
<dbReference type="SUPFAM" id="SSF75632">
    <property type="entry name" value="Cullin homology domain"/>
    <property type="match status" value="1"/>
</dbReference>
<feature type="compositionally biased region" description="Basic and acidic residues" evidence="6">
    <location>
        <begin position="383"/>
        <end position="393"/>
    </location>
</feature>
<dbReference type="EMBL" id="MU839001">
    <property type="protein sequence ID" value="KAK1770009.1"/>
    <property type="molecule type" value="Genomic_DNA"/>
</dbReference>
<keyword evidence="2" id="KW-1017">Isopeptide bond</keyword>
<dbReference type="FunFam" id="1.20.1310.10:FF:000001">
    <property type="entry name" value="Cullin 3"/>
    <property type="match status" value="1"/>
</dbReference>
<dbReference type="FunFam" id="1.10.10.10:FF:000014">
    <property type="entry name" value="Cullin 1"/>
    <property type="match status" value="1"/>
</dbReference>
<evidence type="ECO:0000256" key="5">
    <source>
        <dbReference type="RuleBase" id="RU003829"/>
    </source>
</evidence>
<organism evidence="8 9">
    <name type="scientific">Phialemonium atrogriseum</name>
    <dbReference type="NCBI Taxonomy" id="1093897"/>
    <lineage>
        <taxon>Eukaryota</taxon>
        <taxon>Fungi</taxon>
        <taxon>Dikarya</taxon>
        <taxon>Ascomycota</taxon>
        <taxon>Pezizomycotina</taxon>
        <taxon>Sordariomycetes</taxon>
        <taxon>Sordariomycetidae</taxon>
        <taxon>Cephalothecales</taxon>
        <taxon>Cephalothecaceae</taxon>
        <taxon>Phialemonium</taxon>
    </lineage>
</organism>
<dbReference type="GeneID" id="85310369"/>
<keyword evidence="3" id="KW-0832">Ubl conjugation</keyword>
<dbReference type="PANTHER" id="PTHR11932">
    <property type="entry name" value="CULLIN"/>
    <property type="match status" value="1"/>
</dbReference>
<dbReference type="PROSITE" id="PS50069">
    <property type="entry name" value="CULLIN_2"/>
    <property type="match status" value="1"/>
</dbReference>
<dbReference type="FunFam" id="3.30.230.130:FF:000011">
    <property type="entry name" value="SCF ubiquitin ligase subunit CulC, putative"/>
    <property type="match status" value="1"/>
</dbReference>
<dbReference type="GO" id="GO:0006511">
    <property type="term" value="P:ubiquitin-dependent protein catabolic process"/>
    <property type="evidence" value="ECO:0007669"/>
    <property type="project" value="InterPro"/>
</dbReference>
<dbReference type="SUPFAM" id="SSF74788">
    <property type="entry name" value="Cullin repeat-like"/>
    <property type="match status" value="1"/>
</dbReference>
<evidence type="ECO:0000256" key="6">
    <source>
        <dbReference type="SAM" id="MobiDB-lite"/>
    </source>
</evidence>